<feature type="domain" description="ABC transporter" evidence="5">
    <location>
        <begin position="27"/>
        <end position="260"/>
    </location>
</feature>
<evidence type="ECO:0000313" key="7">
    <source>
        <dbReference type="Proteomes" id="UP001499884"/>
    </source>
</evidence>
<dbReference type="SMART" id="SM00382">
    <property type="entry name" value="AAA"/>
    <property type="match status" value="1"/>
</dbReference>
<organism evidence="6 7">
    <name type="scientific">Streptomyces tremellae</name>
    <dbReference type="NCBI Taxonomy" id="1124239"/>
    <lineage>
        <taxon>Bacteria</taxon>
        <taxon>Bacillati</taxon>
        <taxon>Actinomycetota</taxon>
        <taxon>Actinomycetes</taxon>
        <taxon>Kitasatosporales</taxon>
        <taxon>Streptomycetaceae</taxon>
        <taxon>Streptomyces</taxon>
    </lineage>
</organism>
<dbReference type="RefSeq" id="WP_345639789.1">
    <property type="nucleotide sequence ID" value="NZ_BAABEP010000001.1"/>
</dbReference>
<gene>
    <name evidence="6" type="ORF">GCM10023082_01310</name>
</gene>
<accession>A0ABP7DNV3</accession>
<dbReference type="InterPro" id="IPR003593">
    <property type="entry name" value="AAA+_ATPase"/>
</dbReference>
<protein>
    <submittedName>
        <fullName evidence="6">ABC transporter ATP-binding protein</fullName>
    </submittedName>
</protein>
<dbReference type="EMBL" id="BAABEP010000001">
    <property type="protein sequence ID" value="GAA3707069.1"/>
    <property type="molecule type" value="Genomic_DNA"/>
</dbReference>
<proteinExistence type="predicted"/>
<dbReference type="Gene3D" id="3.40.50.300">
    <property type="entry name" value="P-loop containing nucleotide triphosphate hydrolases"/>
    <property type="match status" value="1"/>
</dbReference>
<dbReference type="InterPro" id="IPR003439">
    <property type="entry name" value="ABC_transporter-like_ATP-bd"/>
</dbReference>
<sequence>MQSHHEGPGPEGSATTVKDPAPVDHAVRFDKVSLMFRSRRNSTPVEALHEVTFDVREREFCAIVGPSGCGKSTLLNLVAGLTPATGGQVTVHGRPVTGLVPDIGYVTQDSNLLPWLTVDENIRLPLQIRRTPAEEQDRLVDQWITLVGLDQFRTSYPHQLSGGMQKRCSIARTLVYDPPILLMDEPFGALDAMTKAVMQGTLLDIWDQHQKTVLFVTHDLSEALTLADRVIVMSRRPGRVKAAEPVGIPRPRDAFHISELREFAEQHRVLWDMFAAEISMGGLSK</sequence>
<dbReference type="GO" id="GO:0005524">
    <property type="term" value="F:ATP binding"/>
    <property type="evidence" value="ECO:0007669"/>
    <property type="project" value="UniProtKB-KW"/>
</dbReference>
<keyword evidence="3 6" id="KW-0067">ATP-binding</keyword>
<evidence type="ECO:0000313" key="6">
    <source>
        <dbReference type="EMBL" id="GAA3707069.1"/>
    </source>
</evidence>
<keyword evidence="7" id="KW-1185">Reference proteome</keyword>
<dbReference type="InterPro" id="IPR050166">
    <property type="entry name" value="ABC_transporter_ATP-bind"/>
</dbReference>
<dbReference type="PROSITE" id="PS50893">
    <property type="entry name" value="ABC_TRANSPORTER_2"/>
    <property type="match status" value="1"/>
</dbReference>
<dbReference type="SUPFAM" id="SSF52540">
    <property type="entry name" value="P-loop containing nucleoside triphosphate hydrolases"/>
    <property type="match status" value="1"/>
</dbReference>
<dbReference type="PANTHER" id="PTHR42788:SF13">
    <property type="entry name" value="ALIPHATIC SULFONATES IMPORT ATP-BINDING PROTEIN SSUB"/>
    <property type="match status" value="1"/>
</dbReference>
<dbReference type="InterPro" id="IPR027417">
    <property type="entry name" value="P-loop_NTPase"/>
</dbReference>
<evidence type="ECO:0000256" key="1">
    <source>
        <dbReference type="ARBA" id="ARBA00022448"/>
    </source>
</evidence>
<dbReference type="PANTHER" id="PTHR42788">
    <property type="entry name" value="TAURINE IMPORT ATP-BINDING PROTEIN-RELATED"/>
    <property type="match status" value="1"/>
</dbReference>
<evidence type="ECO:0000256" key="2">
    <source>
        <dbReference type="ARBA" id="ARBA00022741"/>
    </source>
</evidence>
<keyword evidence="1" id="KW-0813">Transport</keyword>
<feature type="region of interest" description="Disordered" evidence="4">
    <location>
        <begin position="1"/>
        <end position="22"/>
    </location>
</feature>
<comment type="caution">
    <text evidence="6">The sequence shown here is derived from an EMBL/GenBank/DDBJ whole genome shotgun (WGS) entry which is preliminary data.</text>
</comment>
<reference evidence="7" key="1">
    <citation type="journal article" date="2019" name="Int. J. Syst. Evol. Microbiol.">
        <title>The Global Catalogue of Microorganisms (GCM) 10K type strain sequencing project: providing services to taxonomists for standard genome sequencing and annotation.</title>
        <authorList>
            <consortium name="The Broad Institute Genomics Platform"/>
            <consortium name="The Broad Institute Genome Sequencing Center for Infectious Disease"/>
            <person name="Wu L."/>
            <person name="Ma J."/>
        </authorList>
    </citation>
    <scope>NUCLEOTIDE SEQUENCE [LARGE SCALE GENOMIC DNA]</scope>
    <source>
        <strain evidence="7">JCM 30846</strain>
    </source>
</reference>
<evidence type="ECO:0000256" key="4">
    <source>
        <dbReference type="SAM" id="MobiDB-lite"/>
    </source>
</evidence>
<evidence type="ECO:0000256" key="3">
    <source>
        <dbReference type="ARBA" id="ARBA00022840"/>
    </source>
</evidence>
<evidence type="ECO:0000259" key="5">
    <source>
        <dbReference type="PROSITE" id="PS50893"/>
    </source>
</evidence>
<keyword evidence="2" id="KW-0547">Nucleotide-binding</keyword>
<name>A0ABP7DNV3_9ACTN</name>
<dbReference type="CDD" id="cd03293">
    <property type="entry name" value="ABC_NrtD_SsuB_transporters"/>
    <property type="match status" value="1"/>
</dbReference>
<dbReference type="Pfam" id="PF00005">
    <property type="entry name" value="ABC_tran"/>
    <property type="match status" value="1"/>
</dbReference>
<dbReference type="Proteomes" id="UP001499884">
    <property type="component" value="Unassembled WGS sequence"/>
</dbReference>